<dbReference type="Pfam" id="PF24476">
    <property type="entry name" value="DUF7580"/>
    <property type="match status" value="1"/>
</dbReference>
<dbReference type="PANTHER" id="PTHR35186:SF4">
    <property type="entry name" value="PRION-INHIBITION AND PROPAGATION HELO DOMAIN-CONTAINING PROTEIN"/>
    <property type="match status" value="1"/>
</dbReference>
<keyword evidence="3" id="KW-1185">Reference proteome</keyword>
<feature type="domain" description="DUF7580" evidence="1">
    <location>
        <begin position="25"/>
        <end position="247"/>
    </location>
</feature>
<reference evidence="3" key="1">
    <citation type="journal article" date="2014" name="BMC Genomics">
        <title>Genome characteristics reveal the impact of lichenization on lichen-forming fungus Endocarpon pusillum Hedwig (Verrucariales, Ascomycota).</title>
        <authorList>
            <person name="Wang Y.-Y."/>
            <person name="Liu B."/>
            <person name="Zhang X.-Y."/>
            <person name="Zhou Q.-M."/>
            <person name="Zhang T."/>
            <person name="Li H."/>
            <person name="Yu Y.-F."/>
            <person name="Zhang X.-L."/>
            <person name="Hao X.-Y."/>
            <person name="Wang M."/>
            <person name="Wang L."/>
            <person name="Wei J.-C."/>
        </authorList>
    </citation>
    <scope>NUCLEOTIDE SEQUENCE [LARGE SCALE GENOMIC DNA]</scope>
    <source>
        <strain evidence="3">Z07020 / HMAS-L-300199</strain>
    </source>
</reference>
<name>U1HV33_ENDPU</name>
<dbReference type="AlphaFoldDB" id="U1HV33"/>
<dbReference type="GeneID" id="19238073"/>
<proteinExistence type="predicted"/>
<protein>
    <recommendedName>
        <fullName evidence="1">DUF7580 domain-containing protein</fullName>
    </recommendedName>
</protein>
<dbReference type="PANTHER" id="PTHR35186">
    <property type="entry name" value="ANK_REP_REGION DOMAIN-CONTAINING PROTEIN"/>
    <property type="match status" value="1"/>
</dbReference>
<dbReference type="Proteomes" id="UP000019373">
    <property type="component" value="Unassembled WGS sequence"/>
</dbReference>
<dbReference type="RefSeq" id="XP_007801158.1">
    <property type="nucleotide sequence ID" value="XM_007802967.1"/>
</dbReference>
<dbReference type="OrthoDB" id="3565018at2759"/>
<evidence type="ECO:0000313" key="2">
    <source>
        <dbReference type="EMBL" id="ERF73184.1"/>
    </source>
</evidence>
<dbReference type="HOGENOM" id="CLU_1081946_0_0_1"/>
<dbReference type="InterPro" id="IPR056002">
    <property type="entry name" value="DUF7580"/>
</dbReference>
<dbReference type="EMBL" id="KE720972">
    <property type="protein sequence ID" value="ERF73184.1"/>
    <property type="molecule type" value="Genomic_DNA"/>
</dbReference>
<organism evidence="2 3">
    <name type="scientific">Endocarpon pusillum (strain Z07020 / HMAS-L-300199)</name>
    <name type="common">Lichen-forming fungus</name>
    <dbReference type="NCBI Taxonomy" id="1263415"/>
    <lineage>
        <taxon>Eukaryota</taxon>
        <taxon>Fungi</taxon>
        <taxon>Dikarya</taxon>
        <taxon>Ascomycota</taxon>
        <taxon>Pezizomycotina</taxon>
        <taxon>Eurotiomycetes</taxon>
        <taxon>Chaetothyriomycetidae</taxon>
        <taxon>Verrucariales</taxon>
        <taxon>Verrucariaceae</taxon>
        <taxon>Endocarpon</taxon>
    </lineage>
</organism>
<evidence type="ECO:0000259" key="1">
    <source>
        <dbReference type="Pfam" id="PF24476"/>
    </source>
</evidence>
<accession>U1HV33</accession>
<sequence>MRDHVGYLETKNKARMHVYALPEQHHRRVSSESPALSLCRALGASTPPKPGQTRRLRPPPLLKPKVRLKLASAMALSYPQLQSTPWSHSGLDKSDIIFMCLNRPDATIDLTAPHISQNFTSRSAPKASSTSTAVSDSSTALSMALAFIKQSRGEGLFALGKLLVELAFNSPLENLFEDEDKDHGKVFEFTEYLAAKCLLSEIYEEHGYLYGEAVRRCIEGVDVREKAVENPDFRRVFLRDIFQPLQDTSTFFNGNPG</sequence>
<gene>
    <name evidence="2" type="ORF">EPUS_03025</name>
</gene>
<evidence type="ECO:0000313" key="3">
    <source>
        <dbReference type="Proteomes" id="UP000019373"/>
    </source>
</evidence>